<dbReference type="Proteomes" id="UP000007178">
    <property type="component" value="Segment"/>
</dbReference>
<keyword evidence="2" id="KW-0946">Virion</keyword>
<evidence type="ECO:0000313" key="3">
    <source>
        <dbReference type="EMBL" id="AEZ65691.1"/>
    </source>
</evidence>
<evidence type="ECO:0000256" key="1">
    <source>
        <dbReference type="ARBA" id="ARBA00004328"/>
    </source>
</evidence>
<dbReference type="GO" id="GO:0051701">
    <property type="term" value="P:biological process involved in interaction with host"/>
    <property type="evidence" value="ECO:0007669"/>
    <property type="project" value="UniProtKB-ARBA"/>
</dbReference>
<accession>H6WFW6</accession>
<reference evidence="3 4" key="1">
    <citation type="journal article" date="2012" name="Proc. Natl. Acad. Sci. U.S.A.">
        <title>A novel lineage of myoviruses infecting cyanobacteria is widespread in the oceans.</title>
        <authorList>
            <person name="Sabehi G."/>
            <person name="Shaulov L."/>
            <person name="Silver D.H."/>
            <person name="Yanai I."/>
            <person name="Harel A."/>
            <person name="Lindell D."/>
        </authorList>
    </citation>
    <scope>NUCLEOTIDE SEQUENCE [LARGE SCALE GENOMIC DNA]</scope>
</reference>
<dbReference type="SUPFAM" id="SSF51126">
    <property type="entry name" value="Pectin lyase-like"/>
    <property type="match status" value="1"/>
</dbReference>
<dbReference type="Gene3D" id="2.160.20.10">
    <property type="entry name" value="Single-stranded right-handed beta-helix, Pectin lyase-like"/>
    <property type="match status" value="1"/>
</dbReference>
<dbReference type="GO" id="GO:0019058">
    <property type="term" value="P:viral life cycle"/>
    <property type="evidence" value="ECO:0007669"/>
    <property type="project" value="UniProtKB-ARBA"/>
</dbReference>
<proteinExistence type="predicted"/>
<name>H6WFW6_9CAUD</name>
<comment type="subcellular location">
    <subcellularLocation>
        <location evidence="1">Virion</location>
    </subcellularLocation>
</comment>
<dbReference type="InterPro" id="IPR011050">
    <property type="entry name" value="Pectin_lyase_fold/virulence"/>
</dbReference>
<organism evidence="3 4">
    <name type="scientific">Cyanophage S-TIM5</name>
    <dbReference type="NCBI Taxonomy" id="1137745"/>
    <lineage>
        <taxon>Viruses</taxon>
        <taxon>Duplodnaviria</taxon>
        <taxon>Heunggongvirae</taxon>
        <taxon>Uroviricota</taxon>
        <taxon>Caudoviricetes</taxon>
        <taxon>Aurunvirus</taxon>
        <taxon>Aurunvirus STIM5</taxon>
    </lineage>
</organism>
<keyword evidence="4" id="KW-1185">Reference proteome</keyword>
<protein>
    <submittedName>
        <fullName evidence="3">Virion structural protein and packaging</fullName>
    </submittedName>
</protein>
<dbReference type="EMBL" id="JQ245707">
    <property type="protein sequence ID" value="AEZ65691.1"/>
    <property type="molecule type" value="Genomic_DNA"/>
</dbReference>
<dbReference type="RefSeq" id="YP_007006104.1">
    <property type="nucleotide sequence ID" value="NC_019516.2"/>
</dbReference>
<evidence type="ECO:0000313" key="4">
    <source>
        <dbReference type="Proteomes" id="UP000007178"/>
    </source>
</evidence>
<dbReference type="GeneID" id="14013895"/>
<dbReference type="GO" id="GO:0044423">
    <property type="term" value="C:virion component"/>
    <property type="evidence" value="ECO:0007669"/>
    <property type="project" value="UniProtKB-KW"/>
</dbReference>
<dbReference type="KEGG" id="vg:14013895"/>
<sequence length="789" mass="85883">MRYIGLDPYRNTVVQIDGNKSQYINVRSFGATGLDRYFTGSVSGVNSSGTSIYFNGISDFYEYENDYFIIGRRITAFFYENTSTPSAALYNFIFTNPDSTPVGAIHDSTGAAGSEVKYFVYPFNPQTGVLSPYGSEITQNNIVSDPDTTFDEQNYIQFTLQRSSNQYLPLIFRRYNGVLKFLGIPGNNAVGTGSTITFQDRGAIQIASWDEDYVAGNSRFFIPDFLSDQISYAANDAGPTIKVVTGKRTLEIKYKNEITGALELVDAFNNQADLSPLFGGSTTVKFKFDDTKAIQDAIDYGKDFIIKDIFFPSGTYNVGHVELYNENGTNNAYDGISLRGVGTSSIIKRGPSFINTQDKYGSIGIMGNPSDRVTGISFSNLAFDGNKTETFATKNPANDIYGISSKYQDMLALEHVDLLTVDNCSFYNGAGTGIYSIDSEKLNLTNCKIFQMSKPYEPNIPPLKIRETDKVIAQGNLFENCTGVADFTGIDVSVINNNIVNNCGDTGLLLRASDNWNATGNLTFNSSGSVIQSVDLYQNDYSRASIAIKKGTPMAPYYFTVTEGQLPVDIAVGTLEAKVYALNANYTISNVNSPTTYLKVIESVDQLRAGIFGVTAPIANIAAGDNTINGDANAGHAILGTSNYNLIDVDGSNPHYGYSYRITGKVRLGDFPIKQIKAISSTQIKLFFETTSDFLKFLFFVGGAGGSNDKIISFGIADSNNDLASWNDQNVEYSILGTTAADSTLTLAIPSDVSDAFPNGNETLVTRGASVKIVRDNYFIADGNVYVSD</sequence>
<dbReference type="InterPro" id="IPR012334">
    <property type="entry name" value="Pectin_lyas_fold"/>
</dbReference>
<evidence type="ECO:0000256" key="2">
    <source>
        <dbReference type="ARBA" id="ARBA00022844"/>
    </source>
</evidence>